<dbReference type="AlphaFoldDB" id="E0WQL1"/>
<dbReference type="InterPro" id="IPR002638">
    <property type="entry name" value="Quinolinate_PRibosylTrfase_C"/>
</dbReference>
<evidence type="ECO:0000256" key="7">
    <source>
        <dbReference type="ARBA" id="ARBA00022676"/>
    </source>
</evidence>
<comment type="subunit">
    <text evidence="4">Hexamer formed by 3 homodimers.</text>
</comment>
<dbReference type="RefSeq" id="WP_006704147.1">
    <property type="nucleotide sequence ID" value="NZ_CAWLGB010000001.1"/>
</dbReference>
<comment type="pathway">
    <text evidence="2">Cofactor biosynthesis; NAD(+) biosynthesis; nicotinate D-ribonucleotide from quinolinate: step 1/1.</text>
</comment>
<dbReference type="STRING" id="663321.REG_0178"/>
<gene>
    <name evidence="16" type="primary">nadC</name>
    <name evidence="16" type="ORF">REG_0178</name>
</gene>
<dbReference type="FunFam" id="3.20.20.70:FF:000030">
    <property type="entry name" value="Nicotinate-nucleotide pyrophosphorylase, carboxylating"/>
    <property type="match status" value="1"/>
</dbReference>
<dbReference type="UniPathway" id="UPA00253">
    <property type="reaction ID" value="UER00331"/>
</dbReference>
<evidence type="ECO:0000259" key="15">
    <source>
        <dbReference type="Pfam" id="PF02749"/>
    </source>
</evidence>
<evidence type="ECO:0000256" key="9">
    <source>
        <dbReference type="ARBA" id="ARBA00033102"/>
    </source>
</evidence>
<dbReference type="FunFam" id="3.90.1170.20:FF:000001">
    <property type="entry name" value="Nicotinate-nucleotide diphosphorylase (Carboxylating)"/>
    <property type="match status" value="1"/>
</dbReference>
<dbReference type="SUPFAM" id="SSF51690">
    <property type="entry name" value="Nicotinate/Quinolinate PRTase C-terminal domain-like"/>
    <property type="match status" value="1"/>
</dbReference>
<dbReference type="InterPro" id="IPR013785">
    <property type="entry name" value="Aldolase_TIM"/>
</dbReference>
<dbReference type="Proteomes" id="UP000005726">
    <property type="component" value="Unassembled WGS sequence"/>
</dbReference>
<feature type="binding site" evidence="13">
    <location>
        <begin position="266"/>
        <end position="268"/>
    </location>
    <ligand>
        <name>substrate</name>
    </ligand>
</feature>
<feature type="binding site" evidence="13">
    <location>
        <begin position="151"/>
        <end position="153"/>
    </location>
    <ligand>
        <name>substrate</name>
    </ligand>
</feature>
<dbReference type="GO" id="GO:0004514">
    <property type="term" value="F:nicotinate-nucleotide diphosphorylase (carboxylating) activity"/>
    <property type="evidence" value="ECO:0007669"/>
    <property type="project" value="UniProtKB-EC"/>
</dbReference>
<feature type="binding site" evidence="13">
    <location>
        <position position="118"/>
    </location>
    <ligand>
        <name>substrate</name>
    </ligand>
</feature>
<dbReference type="InterPro" id="IPR037128">
    <property type="entry name" value="Quinolinate_PRibosylTase_N_sf"/>
</dbReference>
<evidence type="ECO:0000256" key="6">
    <source>
        <dbReference type="ARBA" id="ARBA00022642"/>
    </source>
</evidence>
<keyword evidence="8 12" id="KW-0808">Transferase</keyword>
<dbReference type="InterPro" id="IPR036068">
    <property type="entry name" value="Nicotinate_pribotase-like_C"/>
</dbReference>
<evidence type="ECO:0000256" key="11">
    <source>
        <dbReference type="ARBA" id="ARBA00069173"/>
    </source>
</evidence>
<dbReference type="Gene3D" id="3.20.20.70">
    <property type="entry name" value="Aldolase class I"/>
    <property type="match status" value="1"/>
</dbReference>
<name>E0WQL1_9ENTR</name>
<dbReference type="PANTHER" id="PTHR32179:SF3">
    <property type="entry name" value="NICOTINATE-NUCLEOTIDE PYROPHOSPHORYLASE [CARBOXYLATING]"/>
    <property type="match status" value="1"/>
</dbReference>
<dbReference type="InterPro" id="IPR027277">
    <property type="entry name" value="NadC/ModD"/>
</dbReference>
<dbReference type="InterPro" id="IPR004393">
    <property type="entry name" value="NadC"/>
</dbReference>
<feature type="binding site" evidence="13">
    <location>
        <position position="219"/>
    </location>
    <ligand>
        <name>substrate</name>
    </ligand>
</feature>
<keyword evidence="17" id="KW-1185">Reference proteome</keyword>
<comment type="function">
    <text evidence="1">Involved in the catabolism of quinolinic acid (QA).</text>
</comment>
<evidence type="ECO:0000256" key="1">
    <source>
        <dbReference type="ARBA" id="ARBA00003237"/>
    </source>
</evidence>
<organism evidence="16 17">
    <name type="scientific">Candidatus Regiella insecticola LSR1</name>
    <dbReference type="NCBI Taxonomy" id="663321"/>
    <lineage>
        <taxon>Bacteria</taxon>
        <taxon>Pseudomonadati</taxon>
        <taxon>Pseudomonadota</taxon>
        <taxon>Gammaproteobacteria</taxon>
        <taxon>Enterobacterales</taxon>
        <taxon>Enterobacteriaceae</taxon>
        <taxon>aphid secondary symbionts</taxon>
        <taxon>Candidatus Regiella</taxon>
    </lineage>
</organism>
<evidence type="ECO:0000256" key="12">
    <source>
        <dbReference type="PIRNR" id="PIRNR006250"/>
    </source>
</evidence>
<dbReference type="EMBL" id="GL379589">
    <property type="protein sequence ID" value="EFL92421.1"/>
    <property type="molecule type" value="Genomic_DNA"/>
</dbReference>
<comment type="catalytic activity">
    <reaction evidence="10">
        <text>nicotinate beta-D-ribonucleotide + CO2 + diphosphate = quinolinate + 5-phospho-alpha-D-ribose 1-diphosphate + 2 H(+)</text>
        <dbReference type="Rhea" id="RHEA:12733"/>
        <dbReference type="ChEBI" id="CHEBI:15378"/>
        <dbReference type="ChEBI" id="CHEBI:16526"/>
        <dbReference type="ChEBI" id="CHEBI:29959"/>
        <dbReference type="ChEBI" id="CHEBI:33019"/>
        <dbReference type="ChEBI" id="CHEBI:57502"/>
        <dbReference type="ChEBI" id="CHEBI:58017"/>
        <dbReference type="EC" id="2.4.2.19"/>
    </reaction>
</comment>
<dbReference type="Pfam" id="PF02749">
    <property type="entry name" value="QRPTase_N"/>
    <property type="match status" value="1"/>
</dbReference>
<keyword evidence="7 12" id="KW-0328">Glycosyltransferase</keyword>
<sequence>MLLHKHYSDNRHTKLLEAIEHDIPIIVAFALSEDLGGEVDATCDITAQLLPADKQAHARIITREAGIFCGSRWLDEVFKQLGSTVKIEWQVEDKKTLKANDTLCDLYGSARTLLTGERTALNFLQTLSGISTHVSHYVAKLDKLNTKLLDTRKTVPGLRTAQKYAVLCGGGENHRLCLADAFLIKENHITAAGSIKQAVEQALLLQKKLPKACGSIEIEVESLDQLKEALATDADIIMLDNFTRSDIIEAVSIRNSIKESALLEVSGNVTLDNLRNYAETGVDYISVGALTKHLHPLDLSLRFQ</sequence>
<evidence type="ECO:0000256" key="13">
    <source>
        <dbReference type="PIRSR" id="PIRSR006250-1"/>
    </source>
</evidence>
<comment type="similarity">
    <text evidence="3 12">Belongs to the NadC/ModD family.</text>
</comment>
<dbReference type="SUPFAM" id="SSF54675">
    <property type="entry name" value="Nicotinate/Quinolinate PRTase N-terminal domain-like"/>
    <property type="match status" value="1"/>
</dbReference>
<evidence type="ECO:0000313" key="17">
    <source>
        <dbReference type="Proteomes" id="UP000005726"/>
    </source>
</evidence>
<proteinExistence type="inferred from homology"/>
<feature type="binding site" evidence="13">
    <location>
        <position position="240"/>
    </location>
    <ligand>
        <name>substrate</name>
    </ligand>
</feature>
<evidence type="ECO:0000256" key="3">
    <source>
        <dbReference type="ARBA" id="ARBA00009400"/>
    </source>
</evidence>
<dbReference type="PANTHER" id="PTHR32179">
    <property type="entry name" value="NICOTINATE-NUCLEOTIDE PYROPHOSPHORYLASE [CARBOXYLATING]"/>
    <property type="match status" value="1"/>
</dbReference>
<protein>
    <recommendedName>
        <fullName evidence="11">Probable nicotinate-nucleotide pyrophosphorylase [carboxylating]</fullName>
        <ecNumber evidence="5">2.4.2.19</ecNumber>
    </recommendedName>
    <alternativeName>
        <fullName evidence="9">Quinolinate phosphoribosyltransferase [decarboxylating]</fullName>
    </alternativeName>
</protein>
<feature type="binding site" evidence="13">
    <location>
        <position position="175"/>
    </location>
    <ligand>
        <name>substrate</name>
    </ligand>
</feature>
<reference evidence="16" key="1">
    <citation type="journal article" date="2009" name="Environ. Microbiol.">
        <title>Dynamics of genome evolution in facultative symbionts of aphids.</title>
        <authorList>
            <person name="Degnan P.H."/>
            <person name="Leonardo T.E."/>
            <person name="Cass B.N."/>
            <person name="Hurwitz B."/>
            <person name="Stern D."/>
            <person name="Gibbs R.A."/>
            <person name="Richards S."/>
            <person name="Moran N.A."/>
        </authorList>
    </citation>
    <scope>NUCLEOTIDE SEQUENCE [LARGE SCALE GENOMIC DNA]</scope>
    <source>
        <strain evidence="16">LSR1</strain>
    </source>
</reference>
<evidence type="ECO:0000259" key="14">
    <source>
        <dbReference type="Pfam" id="PF01729"/>
    </source>
</evidence>
<dbReference type="GO" id="GO:0005737">
    <property type="term" value="C:cytoplasm"/>
    <property type="evidence" value="ECO:0007669"/>
    <property type="project" value="TreeGrafter"/>
</dbReference>
<feature type="domain" description="Quinolinate phosphoribosyl transferase C-terminal" evidence="14">
    <location>
        <begin position="130"/>
        <end position="302"/>
    </location>
</feature>
<dbReference type="EC" id="2.4.2.19" evidence="5"/>
<dbReference type="GO" id="GO:0034213">
    <property type="term" value="P:quinolinate catabolic process"/>
    <property type="evidence" value="ECO:0007669"/>
    <property type="project" value="TreeGrafter"/>
</dbReference>
<feature type="binding site" evidence="13">
    <location>
        <position position="185"/>
    </location>
    <ligand>
        <name>substrate</name>
    </ligand>
</feature>
<feature type="binding site" evidence="13">
    <location>
        <begin position="287"/>
        <end position="289"/>
    </location>
    <ligand>
        <name>substrate</name>
    </ligand>
</feature>
<dbReference type="eggNOG" id="COG0157">
    <property type="taxonomic scope" value="Bacteria"/>
</dbReference>
<evidence type="ECO:0000256" key="8">
    <source>
        <dbReference type="ARBA" id="ARBA00022679"/>
    </source>
</evidence>
<evidence type="ECO:0000313" key="16">
    <source>
        <dbReference type="EMBL" id="EFL92421.1"/>
    </source>
</evidence>
<dbReference type="GO" id="GO:0009435">
    <property type="term" value="P:NAD+ biosynthetic process"/>
    <property type="evidence" value="ECO:0007669"/>
    <property type="project" value="UniProtKB-UniPathway"/>
</dbReference>
<feature type="domain" description="Quinolinate phosphoribosyl transferase N-terminal" evidence="15">
    <location>
        <begin position="44"/>
        <end position="128"/>
    </location>
</feature>
<keyword evidence="6" id="KW-0662">Pyridine nucleotide biosynthesis</keyword>
<evidence type="ECO:0000256" key="4">
    <source>
        <dbReference type="ARBA" id="ARBA00011218"/>
    </source>
</evidence>
<dbReference type="CDD" id="cd01572">
    <property type="entry name" value="QPRTase"/>
    <property type="match status" value="1"/>
</dbReference>
<dbReference type="HOGENOM" id="CLU_039622_0_3_6"/>
<dbReference type="Pfam" id="PF01729">
    <property type="entry name" value="QRPTase_C"/>
    <property type="match status" value="1"/>
</dbReference>
<evidence type="ECO:0000256" key="5">
    <source>
        <dbReference type="ARBA" id="ARBA00011944"/>
    </source>
</evidence>
<dbReference type="NCBIfam" id="TIGR00078">
    <property type="entry name" value="nadC"/>
    <property type="match status" value="1"/>
</dbReference>
<evidence type="ECO:0000256" key="2">
    <source>
        <dbReference type="ARBA" id="ARBA00004893"/>
    </source>
</evidence>
<dbReference type="PIRSF" id="PIRSF006250">
    <property type="entry name" value="NadC_ModD"/>
    <property type="match status" value="1"/>
</dbReference>
<dbReference type="Gene3D" id="3.90.1170.20">
    <property type="entry name" value="Quinolinate phosphoribosyl transferase, N-terminal domain"/>
    <property type="match status" value="1"/>
</dbReference>
<evidence type="ECO:0000256" key="10">
    <source>
        <dbReference type="ARBA" id="ARBA00047445"/>
    </source>
</evidence>
<dbReference type="InterPro" id="IPR022412">
    <property type="entry name" value="Quinolinate_PRibosylTrfase_N"/>
</dbReference>
<accession>E0WQL1</accession>